<keyword evidence="3" id="KW-1003">Cell membrane</keyword>
<gene>
    <name evidence="9" type="ORF">GC093_05620</name>
</gene>
<dbReference type="RefSeq" id="WP_171650910.1">
    <property type="nucleotide sequence ID" value="NZ_WHOD01000020.1"/>
</dbReference>
<dbReference type="SUPFAM" id="SSF161098">
    <property type="entry name" value="MetI-like"/>
    <property type="match status" value="1"/>
</dbReference>
<keyword evidence="10" id="KW-1185">Reference proteome</keyword>
<accession>A0A972K0B6</accession>
<dbReference type="Gene3D" id="1.10.3720.10">
    <property type="entry name" value="MetI-like"/>
    <property type="match status" value="1"/>
</dbReference>
<sequence>MNASTVSHEAVASNKLKKKQLDRDPIGYALIAPFYIFLLIFVLLPILINIYLSFTNYDMNRMDFIGLKNYRVLWDDTFFWISLKNTVVYSFFTLFFTLALGLIFAGLLNNKLIGLSFFRTGFFTPHVTSMVAVSMIWLWIYEPSRGIANTVLGVFHIQGKQWLYDANWAMVALIIMGIWKFVGYNMVIYLAGLQGVPRDLYEAASVDGAHTLHKFFYITIPMLKPITFFLLITGLINNFNVFEQIKILTNGGPMNSTTTIVHQIYNRAFGEFQLGYSSAMATVLLAIIAVITIVNFKYGQGNDID</sequence>
<dbReference type="AlphaFoldDB" id="A0A972K0B6"/>
<comment type="similarity">
    <text evidence="7">Belongs to the binding-protein-dependent transport system permease family.</text>
</comment>
<dbReference type="Proteomes" id="UP000641588">
    <property type="component" value="Unassembled WGS sequence"/>
</dbReference>
<dbReference type="SUPFAM" id="SSF160964">
    <property type="entry name" value="MalF N-terminal region-like"/>
    <property type="match status" value="1"/>
</dbReference>
<dbReference type="PANTHER" id="PTHR30193:SF37">
    <property type="entry name" value="INNER MEMBRANE ABC TRANSPORTER PERMEASE PROTEIN YCJO"/>
    <property type="match status" value="1"/>
</dbReference>
<dbReference type="PANTHER" id="PTHR30193">
    <property type="entry name" value="ABC TRANSPORTER PERMEASE PROTEIN"/>
    <property type="match status" value="1"/>
</dbReference>
<evidence type="ECO:0000256" key="1">
    <source>
        <dbReference type="ARBA" id="ARBA00004651"/>
    </source>
</evidence>
<evidence type="ECO:0000259" key="8">
    <source>
        <dbReference type="PROSITE" id="PS50928"/>
    </source>
</evidence>
<evidence type="ECO:0000256" key="5">
    <source>
        <dbReference type="ARBA" id="ARBA00022989"/>
    </source>
</evidence>
<reference evidence="9" key="1">
    <citation type="submission" date="2019-10" db="EMBL/GenBank/DDBJ databases">
        <title>Description of Paenibacillus glebae sp. nov.</title>
        <authorList>
            <person name="Carlier A."/>
            <person name="Qi S."/>
        </authorList>
    </citation>
    <scope>NUCLEOTIDE SEQUENCE</scope>
    <source>
        <strain evidence="9">LMG 31456</strain>
    </source>
</reference>
<proteinExistence type="inferred from homology"/>
<name>A0A972K0B6_9BACL</name>
<dbReference type="InterPro" id="IPR051393">
    <property type="entry name" value="ABC_transporter_permease"/>
</dbReference>
<protein>
    <submittedName>
        <fullName evidence="9">ABC transporter permease subunit</fullName>
    </submittedName>
</protein>
<dbReference type="PROSITE" id="PS50928">
    <property type="entry name" value="ABC_TM1"/>
    <property type="match status" value="1"/>
</dbReference>
<dbReference type="EMBL" id="WHOD01000020">
    <property type="protein sequence ID" value="NOU92708.1"/>
    <property type="molecule type" value="Genomic_DNA"/>
</dbReference>
<dbReference type="Pfam" id="PF00528">
    <property type="entry name" value="BPD_transp_1"/>
    <property type="match status" value="1"/>
</dbReference>
<feature type="transmembrane region" description="Helical" evidence="7">
    <location>
        <begin position="87"/>
        <end position="108"/>
    </location>
</feature>
<keyword evidence="4 7" id="KW-0812">Transmembrane</keyword>
<dbReference type="GO" id="GO:0055085">
    <property type="term" value="P:transmembrane transport"/>
    <property type="evidence" value="ECO:0007669"/>
    <property type="project" value="InterPro"/>
</dbReference>
<evidence type="ECO:0000256" key="6">
    <source>
        <dbReference type="ARBA" id="ARBA00023136"/>
    </source>
</evidence>
<comment type="caution">
    <text evidence="9">The sequence shown here is derived from an EMBL/GenBank/DDBJ whole genome shotgun (WGS) entry which is preliminary data.</text>
</comment>
<feature type="transmembrane region" description="Helical" evidence="7">
    <location>
        <begin position="168"/>
        <end position="191"/>
    </location>
</feature>
<evidence type="ECO:0000256" key="7">
    <source>
        <dbReference type="RuleBase" id="RU363032"/>
    </source>
</evidence>
<feature type="transmembrane region" description="Helical" evidence="7">
    <location>
        <begin position="26"/>
        <end position="52"/>
    </location>
</feature>
<dbReference type="CDD" id="cd06261">
    <property type="entry name" value="TM_PBP2"/>
    <property type="match status" value="1"/>
</dbReference>
<organism evidence="9 10">
    <name type="scientific">Paenibacillus foliorum</name>
    <dbReference type="NCBI Taxonomy" id="2654974"/>
    <lineage>
        <taxon>Bacteria</taxon>
        <taxon>Bacillati</taxon>
        <taxon>Bacillota</taxon>
        <taxon>Bacilli</taxon>
        <taxon>Bacillales</taxon>
        <taxon>Paenibacillaceae</taxon>
        <taxon>Paenibacillus</taxon>
    </lineage>
</organism>
<keyword evidence="6 7" id="KW-0472">Membrane</keyword>
<feature type="domain" description="ABC transmembrane type-1" evidence="8">
    <location>
        <begin position="83"/>
        <end position="295"/>
    </location>
</feature>
<comment type="subcellular location">
    <subcellularLocation>
        <location evidence="1 7">Cell membrane</location>
        <topology evidence="1 7">Multi-pass membrane protein</topology>
    </subcellularLocation>
</comment>
<feature type="transmembrane region" description="Helical" evidence="7">
    <location>
        <begin position="215"/>
        <end position="236"/>
    </location>
</feature>
<keyword evidence="5 7" id="KW-1133">Transmembrane helix</keyword>
<dbReference type="GO" id="GO:0005886">
    <property type="term" value="C:plasma membrane"/>
    <property type="evidence" value="ECO:0007669"/>
    <property type="project" value="UniProtKB-SubCell"/>
</dbReference>
<evidence type="ECO:0000256" key="4">
    <source>
        <dbReference type="ARBA" id="ARBA00022692"/>
    </source>
</evidence>
<evidence type="ECO:0000313" key="9">
    <source>
        <dbReference type="EMBL" id="NOU92708.1"/>
    </source>
</evidence>
<keyword evidence="2 7" id="KW-0813">Transport</keyword>
<feature type="transmembrane region" description="Helical" evidence="7">
    <location>
        <begin position="274"/>
        <end position="296"/>
    </location>
</feature>
<feature type="transmembrane region" description="Helical" evidence="7">
    <location>
        <begin position="120"/>
        <end position="140"/>
    </location>
</feature>
<evidence type="ECO:0000313" key="10">
    <source>
        <dbReference type="Proteomes" id="UP000641588"/>
    </source>
</evidence>
<evidence type="ECO:0000256" key="3">
    <source>
        <dbReference type="ARBA" id="ARBA00022475"/>
    </source>
</evidence>
<evidence type="ECO:0000256" key="2">
    <source>
        <dbReference type="ARBA" id="ARBA00022448"/>
    </source>
</evidence>
<dbReference type="InterPro" id="IPR000515">
    <property type="entry name" value="MetI-like"/>
</dbReference>
<dbReference type="InterPro" id="IPR035906">
    <property type="entry name" value="MetI-like_sf"/>
</dbReference>